<evidence type="ECO:0000313" key="3">
    <source>
        <dbReference type="Proteomes" id="UP001201812"/>
    </source>
</evidence>
<keyword evidence="1" id="KW-0732">Signal</keyword>
<comment type="caution">
    <text evidence="2">The sequence shown here is derived from an EMBL/GenBank/DDBJ whole genome shotgun (WGS) entry which is preliminary data.</text>
</comment>
<evidence type="ECO:0000256" key="1">
    <source>
        <dbReference type="SAM" id="SignalP"/>
    </source>
</evidence>
<name>A0AAD4QVX8_9BILA</name>
<accession>A0AAD4QVX8</accession>
<proteinExistence type="predicted"/>
<dbReference type="AlphaFoldDB" id="A0AAD4QVX8"/>
<feature type="signal peptide" evidence="1">
    <location>
        <begin position="1"/>
        <end position="24"/>
    </location>
</feature>
<dbReference type="Proteomes" id="UP001201812">
    <property type="component" value="Unassembled WGS sequence"/>
</dbReference>
<evidence type="ECO:0000313" key="2">
    <source>
        <dbReference type="EMBL" id="KAI1699488.1"/>
    </source>
</evidence>
<feature type="chain" id="PRO_5041977066" evidence="1">
    <location>
        <begin position="25"/>
        <end position="655"/>
    </location>
</feature>
<organism evidence="2 3">
    <name type="scientific">Ditylenchus destructor</name>
    <dbReference type="NCBI Taxonomy" id="166010"/>
    <lineage>
        <taxon>Eukaryota</taxon>
        <taxon>Metazoa</taxon>
        <taxon>Ecdysozoa</taxon>
        <taxon>Nematoda</taxon>
        <taxon>Chromadorea</taxon>
        <taxon>Rhabditida</taxon>
        <taxon>Tylenchina</taxon>
        <taxon>Tylenchomorpha</taxon>
        <taxon>Sphaerularioidea</taxon>
        <taxon>Anguinidae</taxon>
        <taxon>Anguininae</taxon>
        <taxon>Ditylenchus</taxon>
    </lineage>
</organism>
<reference evidence="2" key="1">
    <citation type="submission" date="2022-01" db="EMBL/GenBank/DDBJ databases">
        <title>Genome Sequence Resource for Two Populations of Ditylenchus destructor, the Migratory Endoparasitic Phytonematode.</title>
        <authorList>
            <person name="Zhang H."/>
            <person name="Lin R."/>
            <person name="Xie B."/>
        </authorList>
    </citation>
    <scope>NUCLEOTIDE SEQUENCE</scope>
    <source>
        <strain evidence="2">BazhouSP</strain>
    </source>
</reference>
<dbReference type="EMBL" id="JAKKPZ010000177">
    <property type="protein sequence ID" value="KAI1699488.1"/>
    <property type="molecule type" value="Genomic_DNA"/>
</dbReference>
<protein>
    <submittedName>
        <fullName evidence="2">Uncharacterized protein</fullName>
    </submittedName>
</protein>
<keyword evidence="3" id="KW-1185">Reference proteome</keyword>
<sequence>MFLVHNLILIAIILECLEVIGVHAIDTCDAEIRDMSILDPDKQASAVAPACHLSSGPLAALSVLNFNSEGNIVILCFKKSVHLTSLKDKTEYQPAWAELQWMNLARAECDFEDGYKKTIAVTMKNEKLFGITQDGEAYEWHRDDPLTLNVVESEVKTSTSTYKFINKKGGVLEFPIKMISFGGVSNCPLKATLTPPVKCYFAWKVVTECPKGSDRTVECKFPYYIGLGDRLPFGNRDAMDFKDNDNAKTLEKTLGDKFGKHFMSTYSSMWASEAWAYAKNITAGSSLGLQDKGKKLGKELGKKLGEELASEYGNKVAGPMGRQIAETLDKKFGCQTLMYCNSTINPRIPNLKEKLKKEFQNRIGKLVEELLSSEIGPQIGEIIGEAVGKNFPDKKMDNQNDMALKIGRVISELFEWERGQQVGLFMGEKEAISYFKSLSNDELGGKTDAVSLGNDFGSKLAEQTRLALIDDEDIKSLVANAQFVVSNMTLELGVQLGGKLAQQFSEAFYAELRKDDFVKDAGGIIGGTIGNFTGAKGKAHVPALHKVKAEILTYITDHIQGDFESLFNDPKYQSIERTMKHLKEYNDTMLEKHLGKMHIPAFYPYSVEIKQLVYRCLGFEVGTELVDIFSTDEFVADEVRLETDTIQPTSPPKEI</sequence>
<gene>
    <name evidence="2" type="ORF">DdX_17282</name>
</gene>